<evidence type="ECO:0000256" key="6">
    <source>
        <dbReference type="ARBA" id="ARBA00023319"/>
    </source>
</evidence>
<dbReference type="OrthoDB" id="9898017at2759"/>
<dbReference type="KEGG" id="bspl:121202675"/>
<evidence type="ECO:0000256" key="7">
    <source>
        <dbReference type="SAM" id="MobiDB-lite"/>
    </source>
</evidence>
<dbReference type="Gene3D" id="2.60.40.10">
    <property type="entry name" value="Immunoglobulins"/>
    <property type="match status" value="1"/>
</dbReference>
<dbReference type="InterPro" id="IPR007110">
    <property type="entry name" value="Ig-like_dom"/>
</dbReference>
<keyword evidence="6" id="KW-0393">Immunoglobulin domain</keyword>
<dbReference type="GeneID" id="121202675"/>
<evidence type="ECO:0000256" key="5">
    <source>
        <dbReference type="ARBA" id="ARBA00023180"/>
    </source>
</evidence>
<evidence type="ECO:0000313" key="9">
    <source>
        <dbReference type="Proteomes" id="UP000515150"/>
    </source>
</evidence>
<keyword evidence="9" id="KW-1185">Reference proteome</keyword>
<dbReference type="InterPro" id="IPR003599">
    <property type="entry name" value="Ig_sub"/>
</dbReference>
<keyword evidence="5" id="KW-0325">Glycoprotein</keyword>
<dbReference type="GO" id="GO:0050863">
    <property type="term" value="P:regulation of T cell activation"/>
    <property type="evidence" value="ECO:0007669"/>
    <property type="project" value="UniProtKB-ARBA"/>
</dbReference>
<evidence type="ECO:0000256" key="3">
    <source>
        <dbReference type="ARBA" id="ARBA00023136"/>
    </source>
</evidence>
<dbReference type="GO" id="GO:0005102">
    <property type="term" value="F:signaling receptor binding"/>
    <property type="evidence" value="ECO:0007669"/>
    <property type="project" value="TreeGrafter"/>
</dbReference>
<dbReference type="FunFam" id="2.60.40.10:FF:000142">
    <property type="entry name" value="V-set domain-containing T-cell activation inhibitor 1"/>
    <property type="match status" value="1"/>
</dbReference>
<comment type="subcellular location">
    <subcellularLocation>
        <location evidence="1">Membrane</location>
    </subcellularLocation>
</comment>
<dbReference type="InterPro" id="IPR036179">
    <property type="entry name" value="Ig-like_dom_sf"/>
</dbReference>
<keyword evidence="4" id="KW-1015">Disulfide bond</keyword>
<keyword evidence="3" id="KW-0472">Membrane</keyword>
<keyword evidence="2" id="KW-0732">Signal</keyword>
<accession>A0A8M1HLJ7</accession>
<reference evidence="10" key="1">
    <citation type="submission" date="2025-08" db="UniProtKB">
        <authorList>
            <consortium name="RefSeq"/>
        </authorList>
    </citation>
    <scope>IDENTIFICATION</scope>
</reference>
<evidence type="ECO:0000313" key="10">
    <source>
        <dbReference type="RefSeq" id="XP_040929361.1"/>
    </source>
</evidence>
<organism evidence="9 10">
    <name type="scientific">Betta splendens</name>
    <name type="common">Siamese fighting fish</name>
    <dbReference type="NCBI Taxonomy" id="158456"/>
    <lineage>
        <taxon>Eukaryota</taxon>
        <taxon>Metazoa</taxon>
        <taxon>Chordata</taxon>
        <taxon>Craniata</taxon>
        <taxon>Vertebrata</taxon>
        <taxon>Euteleostomi</taxon>
        <taxon>Actinopterygii</taxon>
        <taxon>Neopterygii</taxon>
        <taxon>Teleostei</taxon>
        <taxon>Neoteleostei</taxon>
        <taxon>Acanthomorphata</taxon>
        <taxon>Anabantaria</taxon>
        <taxon>Anabantiformes</taxon>
        <taxon>Anabantoidei</taxon>
        <taxon>Osphronemidae</taxon>
        <taxon>Betta</taxon>
    </lineage>
</organism>
<evidence type="ECO:0000259" key="8">
    <source>
        <dbReference type="PROSITE" id="PS50835"/>
    </source>
</evidence>
<dbReference type="GO" id="GO:0050852">
    <property type="term" value="P:T cell receptor signaling pathway"/>
    <property type="evidence" value="ECO:0007669"/>
    <property type="project" value="TreeGrafter"/>
</dbReference>
<dbReference type="InterPro" id="IPR050504">
    <property type="entry name" value="IgSF_BTN/MOG"/>
</dbReference>
<dbReference type="SMART" id="SM00409">
    <property type="entry name" value="IG"/>
    <property type="match status" value="1"/>
</dbReference>
<dbReference type="SUPFAM" id="SSF48726">
    <property type="entry name" value="Immunoglobulin"/>
    <property type="match status" value="1"/>
</dbReference>
<dbReference type="GO" id="GO:0009897">
    <property type="term" value="C:external side of plasma membrane"/>
    <property type="evidence" value="ECO:0007669"/>
    <property type="project" value="TreeGrafter"/>
</dbReference>
<dbReference type="InterPro" id="IPR013783">
    <property type="entry name" value="Ig-like_fold"/>
</dbReference>
<dbReference type="GO" id="GO:0001817">
    <property type="term" value="P:regulation of cytokine production"/>
    <property type="evidence" value="ECO:0007669"/>
    <property type="project" value="TreeGrafter"/>
</dbReference>
<feature type="compositionally biased region" description="Polar residues" evidence="7">
    <location>
        <begin position="180"/>
        <end position="201"/>
    </location>
</feature>
<protein>
    <submittedName>
        <fullName evidence="10">Myelin-oligodendrocyte glycoprotein-like isoform X1</fullName>
    </submittedName>
</protein>
<sequence>MLYKLNRKAAGLFLLSVCKMDRNEPSHTFSLWILVFVFFVSSAAEAQAVVMASPRLISSAPGDDVVLRCHLEPPVDIQALTVEWSKPDLRPDPWDPLRRVQYVHVHRNGGEVTDMKLRSYAGRTELLTEQLRHGNVSLKILNVTLADAARYRCFIPKLKSAVREATVQLVVDPYLIKPSTTETPLDPRNLTTREPQDQTNAAAGGRSSLGILAASFCVLELLGGVCLWRHYKKNSLKDDSRRTWDPA</sequence>
<evidence type="ECO:0000256" key="4">
    <source>
        <dbReference type="ARBA" id="ARBA00023157"/>
    </source>
</evidence>
<dbReference type="GO" id="GO:1903037">
    <property type="term" value="P:regulation of leukocyte cell-cell adhesion"/>
    <property type="evidence" value="ECO:0007669"/>
    <property type="project" value="UniProtKB-ARBA"/>
</dbReference>
<proteinExistence type="predicted"/>
<name>A0A8M1HLJ7_BETSP</name>
<gene>
    <name evidence="10" type="primary">LOC121202675</name>
</gene>
<evidence type="ECO:0000256" key="2">
    <source>
        <dbReference type="ARBA" id="ARBA00022729"/>
    </source>
</evidence>
<dbReference type="PANTHER" id="PTHR24100">
    <property type="entry name" value="BUTYROPHILIN"/>
    <property type="match status" value="1"/>
</dbReference>
<dbReference type="PROSITE" id="PS50835">
    <property type="entry name" value="IG_LIKE"/>
    <property type="match status" value="1"/>
</dbReference>
<feature type="domain" description="Ig-like" evidence="8">
    <location>
        <begin position="47"/>
        <end position="168"/>
    </location>
</feature>
<dbReference type="InterPro" id="IPR013106">
    <property type="entry name" value="Ig_V-set"/>
</dbReference>
<evidence type="ECO:0000256" key="1">
    <source>
        <dbReference type="ARBA" id="ARBA00004370"/>
    </source>
</evidence>
<dbReference type="AlphaFoldDB" id="A0A8M1HLJ7"/>
<dbReference type="Pfam" id="PF07686">
    <property type="entry name" value="V-set"/>
    <property type="match status" value="1"/>
</dbReference>
<feature type="region of interest" description="Disordered" evidence="7">
    <location>
        <begin position="180"/>
        <end position="203"/>
    </location>
</feature>
<dbReference type="RefSeq" id="XP_040929361.1">
    <property type="nucleotide sequence ID" value="XM_041073427.2"/>
</dbReference>
<dbReference type="PANTHER" id="PTHR24100:SF151">
    <property type="entry name" value="ICOS LIGAND"/>
    <property type="match status" value="1"/>
</dbReference>
<dbReference type="Proteomes" id="UP000515150">
    <property type="component" value="Chromosome 2"/>
</dbReference>